<evidence type="ECO:0000313" key="2">
    <source>
        <dbReference type="Proteomes" id="UP000789423"/>
    </source>
</evidence>
<proteinExistence type="predicted"/>
<keyword evidence="2" id="KW-1185">Reference proteome</keyword>
<dbReference type="RefSeq" id="WP_230574612.1">
    <property type="nucleotide sequence ID" value="NZ_CAKJTI010000006.1"/>
</dbReference>
<dbReference type="Pfam" id="PF05768">
    <property type="entry name" value="Glrx-like"/>
    <property type="match status" value="1"/>
</dbReference>
<reference evidence="1 2" key="1">
    <citation type="submission" date="2021-10" db="EMBL/GenBank/DDBJ databases">
        <authorList>
            <person name="Criscuolo A."/>
        </authorList>
    </citation>
    <scope>NUCLEOTIDE SEQUENCE [LARGE SCALE GENOMIC DNA]</scope>
    <source>
        <strain evidence="2">CIP 111899</strain>
    </source>
</reference>
<comment type="caution">
    <text evidence="1">The sequence shown here is derived from an EMBL/GenBank/DDBJ whole genome shotgun (WGS) entry which is preliminary data.</text>
</comment>
<gene>
    <name evidence="1" type="ORF">BACCIP111899_01602</name>
</gene>
<dbReference type="Proteomes" id="UP000789423">
    <property type="component" value="Unassembled WGS sequence"/>
</dbReference>
<dbReference type="InterPro" id="IPR008554">
    <property type="entry name" value="Glutaredoxin-like"/>
</dbReference>
<accession>A0ABM8Y9L4</accession>
<dbReference type="SUPFAM" id="SSF52833">
    <property type="entry name" value="Thioredoxin-like"/>
    <property type="match status" value="1"/>
</dbReference>
<protein>
    <recommendedName>
        <fullName evidence="3">Glutaredoxin family protein</fullName>
    </recommendedName>
</protein>
<evidence type="ECO:0008006" key="3">
    <source>
        <dbReference type="Google" id="ProtNLM"/>
    </source>
</evidence>
<organism evidence="1 2">
    <name type="scientific">Bacillus rhizoplanae</name>
    <dbReference type="NCBI Taxonomy" id="2880966"/>
    <lineage>
        <taxon>Bacteria</taxon>
        <taxon>Bacillati</taxon>
        <taxon>Bacillota</taxon>
        <taxon>Bacilli</taxon>
        <taxon>Bacillales</taxon>
        <taxon>Bacillaceae</taxon>
        <taxon>Bacillus</taxon>
    </lineage>
</organism>
<dbReference type="EMBL" id="CAKJTI010000006">
    <property type="protein sequence ID" value="CAG9612426.1"/>
    <property type="molecule type" value="Genomic_DNA"/>
</dbReference>
<name>A0ABM8Y9L4_9BACI</name>
<sequence length="82" mass="9740">MEVILYTKEECGLCQKAKQLLQELKTEYVFDLKEINIYEDEQLLEKYHLMIPIVEIEGEEVEYGIIHKDVIINSIIRAIRVE</sequence>
<evidence type="ECO:0000313" key="1">
    <source>
        <dbReference type="EMBL" id="CAG9612426.1"/>
    </source>
</evidence>
<dbReference type="Gene3D" id="3.40.30.10">
    <property type="entry name" value="Glutaredoxin"/>
    <property type="match status" value="1"/>
</dbReference>
<dbReference type="InterPro" id="IPR036249">
    <property type="entry name" value="Thioredoxin-like_sf"/>
</dbReference>